<feature type="compositionally biased region" description="Low complexity" evidence="1">
    <location>
        <begin position="57"/>
        <end position="111"/>
    </location>
</feature>
<dbReference type="Proteomes" id="UP001217838">
    <property type="component" value="Unassembled WGS sequence"/>
</dbReference>
<evidence type="ECO:0000256" key="1">
    <source>
        <dbReference type="SAM" id="MobiDB-lite"/>
    </source>
</evidence>
<proteinExistence type="predicted"/>
<comment type="caution">
    <text evidence="2">The sequence shown here is derived from an EMBL/GenBank/DDBJ whole genome shotgun (WGS) entry which is preliminary data.</text>
</comment>
<sequence length="237" mass="24038">MTAAIACGETGDTTVTAGTQATTDETTTTSGTETTEALTSTGTTLDPTSGTAGESETAGPTTSDTTTTATTSTTTAETTDATTAVDTTTGDTTTTTTGDTTTDTTDTTGGTSPLVIAIVDAYLTADCMPVADPDPVQGTWYVEFDNTANPNDTSAVVTAASLSLDADPLVVEPIMVQPIESPPIAAGAYESVEMAKLPGAMHSACEHCGEFYKLVLEYDEGGVSHHVVEDVTISCSF</sequence>
<feature type="compositionally biased region" description="Low complexity" evidence="1">
    <location>
        <begin position="8"/>
        <end position="46"/>
    </location>
</feature>
<accession>A0ABT5B1D1</accession>
<evidence type="ECO:0000313" key="3">
    <source>
        <dbReference type="Proteomes" id="UP001217838"/>
    </source>
</evidence>
<evidence type="ECO:0000313" key="2">
    <source>
        <dbReference type="EMBL" id="MDC0667495.1"/>
    </source>
</evidence>
<name>A0ABT5B1D1_9BACT</name>
<gene>
    <name evidence="2" type="ORF">POL58_07090</name>
</gene>
<keyword evidence="3" id="KW-1185">Reference proteome</keyword>
<feature type="region of interest" description="Disordered" evidence="1">
    <location>
        <begin position="1"/>
        <end position="111"/>
    </location>
</feature>
<reference evidence="2 3" key="1">
    <citation type="submission" date="2022-11" db="EMBL/GenBank/DDBJ databases">
        <title>Minimal conservation of predation-associated metabolite biosynthetic gene clusters underscores biosynthetic potential of Myxococcota including descriptions for ten novel species: Archangium lansinium sp. nov., Myxococcus landrumus sp. nov., Nannocystis bai.</title>
        <authorList>
            <person name="Ahearne A."/>
            <person name="Stevens C."/>
            <person name="Dowd S."/>
        </authorList>
    </citation>
    <scope>NUCLEOTIDE SEQUENCE [LARGE SCALE GENOMIC DNA]</scope>
    <source>
        <strain evidence="2 3">NCELM</strain>
    </source>
</reference>
<organism evidence="2 3">
    <name type="scientific">Nannocystis radixulma</name>
    <dbReference type="NCBI Taxonomy" id="2995305"/>
    <lineage>
        <taxon>Bacteria</taxon>
        <taxon>Pseudomonadati</taxon>
        <taxon>Myxococcota</taxon>
        <taxon>Polyangia</taxon>
        <taxon>Nannocystales</taxon>
        <taxon>Nannocystaceae</taxon>
        <taxon>Nannocystis</taxon>
    </lineage>
</organism>
<dbReference type="EMBL" id="JAQNDN010000002">
    <property type="protein sequence ID" value="MDC0667495.1"/>
    <property type="molecule type" value="Genomic_DNA"/>
</dbReference>
<protein>
    <submittedName>
        <fullName evidence="2">Uncharacterized protein</fullName>
    </submittedName>
</protein>